<feature type="non-terminal residue" evidence="1">
    <location>
        <position position="342"/>
    </location>
</feature>
<keyword evidence="2" id="KW-1185">Reference proteome</keyword>
<evidence type="ECO:0000313" key="1">
    <source>
        <dbReference type="EMBL" id="KAJ1673256.1"/>
    </source>
</evidence>
<protein>
    <submittedName>
        <fullName evidence="1">Protein kinase of the Mitotic Exit Network</fullName>
        <ecNumber evidence="1">2.7.11.1</ecNumber>
    </submittedName>
</protein>
<proteinExistence type="predicted"/>
<evidence type="ECO:0000313" key="2">
    <source>
        <dbReference type="Proteomes" id="UP001145114"/>
    </source>
</evidence>
<keyword evidence="1" id="KW-0808">Transferase</keyword>
<reference evidence="1" key="1">
    <citation type="submission" date="2022-06" db="EMBL/GenBank/DDBJ databases">
        <title>Phylogenomic reconstructions and comparative analyses of Kickxellomycotina fungi.</title>
        <authorList>
            <person name="Reynolds N.K."/>
            <person name="Stajich J.E."/>
            <person name="Barry K."/>
            <person name="Grigoriev I.V."/>
            <person name="Crous P."/>
            <person name="Smith M.E."/>
        </authorList>
    </citation>
    <scope>NUCLEOTIDE SEQUENCE</scope>
    <source>
        <strain evidence="1">RSA 2271</strain>
    </source>
</reference>
<name>A0ACC1HD40_9FUNG</name>
<dbReference type="Proteomes" id="UP001145114">
    <property type="component" value="Unassembled WGS sequence"/>
</dbReference>
<keyword evidence="1" id="KW-0418">Kinase</keyword>
<dbReference type="EMBL" id="JAMZIH010007185">
    <property type="protein sequence ID" value="KAJ1673256.1"/>
    <property type="molecule type" value="Genomic_DNA"/>
</dbReference>
<gene>
    <name evidence="1" type="primary">CDC15_3</name>
    <name evidence="1" type="ORF">EV182_005598</name>
</gene>
<organism evidence="1 2">
    <name type="scientific">Spiromyces aspiralis</name>
    <dbReference type="NCBI Taxonomy" id="68401"/>
    <lineage>
        <taxon>Eukaryota</taxon>
        <taxon>Fungi</taxon>
        <taxon>Fungi incertae sedis</taxon>
        <taxon>Zoopagomycota</taxon>
        <taxon>Kickxellomycotina</taxon>
        <taxon>Kickxellomycetes</taxon>
        <taxon>Kickxellales</taxon>
        <taxon>Kickxellaceae</taxon>
        <taxon>Spiromyces</taxon>
    </lineage>
</organism>
<comment type="caution">
    <text evidence="1">The sequence shown here is derived from an EMBL/GenBank/DDBJ whole genome shotgun (WGS) entry which is preliminary data.</text>
</comment>
<sequence length="342" mass="37220">MSSTAKLAADPGSYALEFQPEELYGQLRAEQLHRDYVTACQFIEDTVKQKVSVNTLHTKLQDGIVLCEVLNKLRPGIVKHINYKDLPFAKMENISHFLAAANKLGLKSTDLFQTVDLYEAKNMNKVVSTILTIARVVAGVPFSARRKDSDDAEANKLDSVRRCPAVVQDYHHSYHQSLVQATLIDLRPQSAGVGKDASLFIKGLLTPDASISAHGSKRKGTVPSFLPPVPGQDLASPDTTSSTLRQQRRQNNTATVRTINVAKRIVRNETPVPTGSTDSSVPKNAKPPGTDTSSSHNAYYDPPMSPPLPTLRVSAFDIFKDPPANALAAVDSDLESASKMSD</sequence>
<accession>A0ACC1HD40</accession>
<dbReference type="EC" id="2.7.11.1" evidence="1"/>